<keyword evidence="5" id="KW-0963">Cytoplasm</keyword>
<dbReference type="RefSeq" id="WP_068550005.1">
    <property type="nucleotide sequence ID" value="NZ_AP013035.1"/>
</dbReference>
<dbReference type="SUPFAM" id="SSF53448">
    <property type="entry name" value="Nucleotide-diphospho-sugar transferases"/>
    <property type="match status" value="1"/>
</dbReference>
<dbReference type="UniPathway" id="UPA00358">
    <property type="reaction ID" value="UER00476"/>
</dbReference>
<dbReference type="NCBIfam" id="NF003950">
    <property type="entry name" value="PRK05450.1-3"/>
    <property type="match status" value="1"/>
</dbReference>
<dbReference type="HAMAP" id="MF_00057">
    <property type="entry name" value="KdsB"/>
    <property type="match status" value="1"/>
</dbReference>
<keyword evidence="4 5" id="KW-0448">Lipopolysaccharide biosynthesis</keyword>
<evidence type="ECO:0000256" key="5">
    <source>
        <dbReference type="HAMAP-Rule" id="MF_00057"/>
    </source>
</evidence>
<protein>
    <recommendedName>
        <fullName evidence="5">3-deoxy-manno-octulosonate cytidylyltransferase</fullName>
        <ecNumber evidence="5">2.7.7.38</ecNumber>
    </recommendedName>
    <alternativeName>
        <fullName evidence="5">CMP-2-keto-3-deoxyoctulosonic acid synthase</fullName>
        <shortName evidence="5">CKS</shortName>
        <shortName evidence="5">CMP-KDO synthase</shortName>
    </alternativeName>
</protein>
<evidence type="ECO:0000256" key="4">
    <source>
        <dbReference type="ARBA" id="ARBA00022985"/>
    </source>
</evidence>
<evidence type="ECO:0000313" key="7">
    <source>
        <dbReference type="Proteomes" id="UP000063234"/>
    </source>
</evidence>
<sequence>MNVIVIPARYGSTRFPGKPLAKICGKPLIQWVYERASQSTLADDVYVATDDERIVECVEGFGGKAILTPECPTGSDRVAFVAESIGKSWEFIVNVQGDEPLIVPEIIDSVFRGLQEDPSAIVTMKKRIQSDEDYKNPNVVKVVTGLSGYALYFSRSPIPYFRNTGEAYKHIGIYGYSRDILLKFVKLPQGKLEITEGLEQLRALENGIPIKVLETDYEAIGVDVPEDIKKVEKILKGVGYG</sequence>
<proteinExistence type="inferred from homology"/>
<dbReference type="STRING" id="1298851.TST_1222"/>
<organism evidence="6 7">
    <name type="scientific">Thermosulfidibacter takaii (strain DSM 17441 / JCM 13301 / NBRC 103674 / ABI70S6)</name>
    <dbReference type="NCBI Taxonomy" id="1298851"/>
    <lineage>
        <taxon>Bacteria</taxon>
        <taxon>Pseudomonadati</taxon>
        <taxon>Thermosulfidibacterota</taxon>
        <taxon>Thermosulfidibacteria</taxon>
        <taxon>Thermosulfidibacterales</taxon>
        <taxon>Thermosulfidibacteraceae</taxon>
    </lineage>
</organism>
<comment type="subcellular location">
    <subcellularLocation>
        <location evidence="5">Cytoplasm</location>
    </subcellularLocation>
    <subcellularLocation>
        <location evidence="1">Membrane</location>
    </subcellularLocation>
</comment>
<dbReference type="InterPro" id="IPR003329">
    <property type="entry name" value="Cytidylyl_trans"/>
</dbReference>
<evidence type="ECO:0000256" key="2">
    <source>
        <dbReference type="ARBA" id="ARBA00022679"/>
    </source>
</evidence>
<comment type="catalytic activity">
    <reaction evidence="5">
        <text>3-deoxy-alpha-D-manno-oct-2-ulosonate + CTP = CMP-3-deoxy-beta-D-manno-octulosonate + diphosphate</text>
        <dbReference type="Rhea" id="RHEA:23448"/>
        <dbReference type="ChEBI" id="CHEBI:33019"/>
        <dbReference type="ChEBI" id="CHEBI:37563"/>
        <dbReference type="ChEBI" id="CHEBI:85986"/>
        <dbReference type="ChEBI" id="CHEBI:85987"/>
        <dbReference type="EC" id="2.7.7.38"/>
    </reaction>
</comment>
<comment type="pathway">
    <text evidence="5">Nucleotide-sugar biosynthesis; CMP-3-deoxy-D-manno-octulosonate biosynthesis; CMP-3-deoxy-D-manno-octulosonate from 3-deoxy-D-manno-octulosonate and CTP: step 1/1.</text>
</comment>
<dbReference type="KEGG" id="ttk:TST_1222"/>
<keyword evidence="3 5" id="KW-0548">Nucleotidyltransferase</keyword>
<dbReference type="OrthoDB" id="9815559at2"/>
<keyword evidence="7" id="KW-1185">Reference proteome</keyword>
<dbReference type="NCBIfam" id="TIGR00466">
    <property type="entry name" value="kdsB"/>
    <property type="match status" value="1"/>
</dbReference>
<dbReference type="NCBIfam" id="NF009905">
    <property type="entry name" value="PRK13368.1"/>
    <property type="match status" value="1"/>
</dbReference>
<name>A0A0S3QUL4_THET7</name>
<evidence type="ECO:0000313" key="6">
    <source>
        <dbReference type="EMBL" id="BAT72010.1"/>
    </source>
</evidence>
<dbReference type="GO" id="GO:0008690">
    <property type="term" value="F:3-deoxy-manno-octulosonate cytidylyltransferase activity"/>
    <property type="evidence" value="ECO:0007669"/>
    <property type="project" value="UniProtKB-UniRule"/>
</dbReference>
<dbReference type="PATRIC" id="fig|1298851.3.peg.1290"/>
<dbReference type="GO" id="GO:0016020">
    <property type="term" value="C:membrane"/>
    <property type="evidence" value="ECO:0007669"/>
    <property type="project" value="UniProtKB-SubCell"/>
</dbReference>
<dbReference type="Proteomes" id="UP000063234">
    <property type="component" value="Chromosome"/>
</dbReference>
<evidence type="ECO:0000256" key="3">
    <source>
        <dbReference type="ARBA" id="ARBA00022695"/>
    </source>
</evidence>
<dbReference type="PANTHER" id="PTHR42866">
    <property type="entry name" value="3-DEOXY-MANNO-OCTULOSONATE CYTIDYLYLTRANSFERASE"/>
    <property type="match status" value="1"/>
</dbReference>
<dbReference type="GO" id="GO:0005829">
    <property type="term" value="C:cytosol"/>
    <property type="evidence" value="ECO:0007669"/>
    <property type="project" value="TreeGrafter"/>
</dbReference>
<dbReference type="InterPro" id="IPR004528">
    <property type="entry name" value="KdsB"/>
</dbReference>
<reference evidence="7" key="1">
    <citation type="journal article" date="2018" name="Science">
        <title>A primordial and reversible TCA cycle in a facultatively chemolithoautotrophic thermophile.</title>
        <authorList>
            <person name="Nunoura T."/>
            <person name="Chikaraishi Y."/>
            <person name="Izaki R."/>
            <person name="Suwa T."/>
            <person name="Sato T."/>
            <person name="Harada T."/>
            <person name="Mori K."/>
            <person name="Kato Y."/>
            <person name="Miyazaki M."/>
            <person name="Shimamura S."/>
            <person name="Yanagawa K."/>
            <person name="Shuto A."/>
            <person name="Ohkouchi N."/>
            <person name="Fujita N."/>
            <person name="Takaki Y."/>
            <person name="Atomi H."/>
            <person name="Takai K."/>
        </authorList>
    </citation>
    <scope>NUCLEOTIDE SEQUENCE [LARGE SCALE GENOMIC DNA]</scope>
    <source>
        <strain evidence="7">DSM 17441 / JCM 13301 / NBRC 103674 / ABI70S6</strain>
    </source>
</reference>
<dbReference type="Gene3D" id="3.90.550.10">
    <property type="entry name" value="Spore Coat Polysaccharide Biosynthesis Protein SpsA, Chain A"/>
    <property type="match status" value="1"/>
</dbReference>
<dbReference type="EMBL" id="AP013035">
    <property type="protein sequence ID" value="BAT72010.1"/>
    <property type="molecule type" value="Genomic_DNA"/>
</dbReference>
<dbReference type="GO" id="GO:0033468">
    <property type="term" value="P:CMP-keto-3-deoxy-D-manno-octulosonic acid biosynthetic process"/>
    <property type="evidence" value="ECO:0007669"/>
    <property type="project" value="UniProtKB-UniRule"/>
</dbReference>
<dbReference type="EC" id="2.7.7.38" evidence="5"/>
<dbReference type="CDD" id="cd02517">
    <property type="entry name" value="CMP-KDO-Synthetase"/>
    <property type="match status" value="1"/>
</dbReference>
<dbReference type="AlphaFoldDB" id="A0A0S3QUL4"/>
<keyword evidence="2 5" id="KW-0808">Transferase</keyword>
<dbReference type="PANTHER" id="PTHR42866:SF2">
    <property type="entry name" value="3-DEOXY-MANNO-OCTULOSONATE CYTIDYLYLTRANSFERASE, MITOCHONDRIAL"/>
    <property type="match status" value="1"/>
</dbReference>
<gene>
    <name evidence="5 6" type="primary">kdsB</name>
    <name evidence="6" type="ORF">TST_1222</name>
</gene>
<dbReference type="GO" id="GO:0009103">
    <property type="term" value="P:lipopolysaccharide biosynthetic process"/>
    <property type="evidence" value="ECO:0007669"/>
    <property type="project" value="UniProtKB-UniRule"/>
</dbReference>
<comment type="function">
    <text evidence="5">Activates KDO (a required 8-carbon sugar) for incorporation into bacterial lipopolysaccharide in Gram-negative bacteria.</text>
</comment>
<comment type="similarity">
    <text evidence="5">Belongs to the KdsB family.</text>
</comment>
<dbReference type="FunFam" id="3.90.550.10:FF:000011">
    <property type="entry name" value="3-deoxy-manno-octulosonate cytidylyltransferase"/>
    <property type="match status" value="1"/>
</dbReference>
<accession>A0A0S3QUL4</accession>
<evidence type="ECO:0000256" key="1">
    <source>
        <dbReference type="ARBA" id="ARBA00004370"/>
    </source>
</evidence>
<dbReference type="Pfam" id="PF02348">
    <property type="entry name" value="CTP_transf_3"/>
    <property type="match status" value="1"/>
</dbReference>
<dbReference type="InterPro" id="IPR029044">
    <property type="entry name" value="Nucleotide-diphossugar_trans"/>
</dbReference>
<dbReference type="NCBIfam" id="NF003952">
    <property type="entry name" value="PRK05450.1-5"/>
    <property type="match status" value="1"/>
</dbReference>